<evidence type="ECO:0000256" key="1">
    <source>
        <dbReference type="ARBA" id="ARBA00022741"/>
    </source>
</evidence>
<feature type="domain" description="DEAD-box RNA helicase Q" evidence="11">
    <location>
        <begin position="6"/>
        <end position="34"/>
    </location>
</feature>
<evidence type="ECO:0000313" key="13">
    <source>
        <dbReference type="Proteomes" id="UP000002875"/>
    </source>
</evidence>
<dbReference type="InterPro" id="IPR044742">
    <property type="entry name" value="DEAD/DEAH_RhlB"/>
</dbReference>
<evidence type="ECO:0000259" key="11">
    <source>
        <dbReference type="PROSITE" id="PS51195"/>
    </source>
</evidence>
<dbReference type="SMART" id="SM00487">
    <property type="entry name" value="DEXDc"/>
    <property type="match status" value="1"/>
</dbReference>
<dbReference type="Proteomes" id="UP000002875">
    <property type="component" value="Chromosome"/>
</dbReference>
<evidence type="ECO:0000259" key="10">
    <source>
        <dbReference type="PROSITE" id="PS51194"/>
    </source>
</evidence>
<accession>A0ABN4AJY1</accession>
<proteinExistence type="inferred from homology"/>
<dbReference type="CDD" id="cd00268">
    <property type="entry name" value="DEADc"/>
    <property type="match status" value="1"/>
</dbReference>
<name>A0ABN4AJY1_EMTOG</name>
<dbReference type="InterPro" id="IPR027417">
    <property type="entry name" value="P-loop_NTPase"/>
</dbReference>
<dbReference type="InterPro" id="IPR000629">
    <property type="entry name" value="RNA-helicase_DEAD-box_CS"/>
</dbReference>
<dbReference type="CDD" id="cd18787">
    <property type="entry name" value="SF2_C_DEAD"/>
    <property type="match status" value="1"/>
</dbReference>
<dbReference type="PANTHER" id="PTHR47959">
    <property type="entry name" value="ATP-DEPENDENT RNA HELICASE RHLE-RELATED"/>
    <property type="match status" value="1"/>
</dbReference>
<dbReference type="PANTHER" id="PTHR47959:SF13">
    <property type="entry name" value="ATP-DEPENDENT RNA HELICASE RHLE"/>
    <property type="match status" value="1"/>
</dbReference>
<sequence length="458" mass="51471">MEEQENTFEQFELNRQLLNAVADAGYTTPTPIQEKTIPLTLKGHDVLGIAQTGTGKTAAYLLPILMKVKYAQGKLPRCLIFAPTRELVMQIDKAVGELAKYTDLRHVALYGGLGPKTQIEAVQAGVDIIVATPGRFMDLYLRGEIGVKEIKIMVLDEADKMMDMGFMPQIRSILEVIPRKRQNLLFSATFPEKVEKLSYEFLEFPTRIEVSPQATTAETIKQRMFAVPNIQTKLNILEFLFKSGEIQKAIIFTRSKEMADMVYESLKGRVIPKGEVRVIHANKGQNTRINSMEAFREGNVKALISTDVAARGIDIQNVSHVVNFDVPLIYEDYVHRIGRTGRANNVGEAITFLTIAEEYHIKKIEKIIRMEIPRELIPLDVEIAPTPFAENQAMLKEVDEQRKKEDPNFKGAFHEKKHKPRPQNTKKTNASSKSSASGAKKTSLGSKKGGTFVKGKRR</sequence>
<evidence type="ECO:0000256" key="3">
    <source>
        <dbReference type="ARBA" id="ARBA00022806"/>
    </source>
</evidence>
<evidence type="ECO:0000259" key="9">
    <source>
        <dbReference type="PROSITE" id="PS51192"/>
    </source>
</evidence>
<comment type="similarity">
    <text evidence="5 7">Belongs to the DEAD box helicase family.</text>
</comment>
<dbReference type="PROSITE" id="PS00039">
    <property type="entry name" value="DEAD_ATP_HELICASE"/>
    <property type="match status" value="1"/>
</dbReference>
<dbReference type="Pfam" id="PF00270">
    <property type="entry name" value="DEAD"/>
    <property type="match status" value="1"/>
</dbReference>
<dbReference type="GO" id="GO:0004386">
    <property type="term" value="F:helicase activity"/>
    <property type="evidence" value="ECO:0007669"/>
    <property type="project" value="UniProtKB-KW"/>
</dbReference>
<protein>
    <submittedName>
        <fullName evidence="12">DEAD/DEAH box helicase domain protein</fullName>
    </submittedName>
</protein>
<dbReference type="PROSITE" id="PS51192">
    <property type="entry name" value="HELICASE_ATP_BIND_1"/>
    <property type="match status" value="1"/>
</dbReference>
<feature type="short sequence motif" description="Q motif" evidence="6">
    <location>
        <begin position="6"/>
        <end position="34"/>
    </location>
</feature>
<keyword evidence="2 7" id="KW-0378">Hydrolase</keyword>
<feature type="region of interest" description="Disordered" evidence="8">
    <location>
        <begin position="398"/>
        <end position="458"/>
    </location>
</feature>
<feature type="compositionally biased region" description="Basic and acidic residues" evidence="8">
    <location>
        <begin position="398"/>
        <end position="414"/>
    </location>
</feature>
<feature type="domain" description="Helicase ATP-binding" evidence="9">
    <location>
        <begin position="37"/>
        <end position="208"/>
    </location>
</feature>
<dbReference type="InterPro" id="IPR050079">
    <property type="entry name" value="DEAD_box_RNA_helicase"/>
</dbReference>
<evidence type="ECO:0000256" key="7">
    <source>
        <dbReference type="RuleBase" id="RU000492"/>
    </source>
</evidence>
<keyword evidence="4 7" id="KW-0067">ATP-binding</keyword>
<keyword evidence="13" id="KW-1185">Reference proteome</keyword>
<dbReference type="PROSITE" id="PS51195">
    <property type="entry name" value="Q_MOTIF"/>
    <property type="match status" value="1"/>
</dbReference>
<evidence type="ECO:0000313" key="12">
    <source>
        <dbReference type="EMBL" id="AFK02500.1"/>
    </source>
</evidence>
<evidence type="ECO:0000256" key="8">
    <source>
        <dbReference type="SAM" id="MobiDB-lite"/>
    </source>
</evidence>
<dbReference type="InterPro" id="IPR014014">
    <property type="entry name" value="RNA_helicase_DEAD_Q_motif"/>
</dbReference>
<reference evidence="12 13" key="1">
    <citation type="submission" date="2011-07" db="EMBL/GenBank/DDBJ databases">
        <title>The complete genome of chromosome of Emticicia oligotrophica DSM 17448.</title>
        <authorList>
            <consortium name="US DOE Joint Genome Institute (JGI-PGF)"/>
            <person name="Lucas S."/>
            <person name="Han J."/>
            <person name="Lapidus A."/>
            <person name="Bruce D."/>
            <person name="Goodwin L."/>
            <person name="Pitluck S."/>
            <person name="Peters L."/>
            <person name="Kyrpides N."/>
            <person name="Mavromatis K."/>
            <person name="Ivanova N."/>
            <person name="Ovchinnikova G."/>
            <person name="Teshima H."/>
            <person name="Detter J.C."/>
            <person name="Tapia R."/>
            <person name="Han C."/>
            <person name="Land M."/>
            <person name="Hauser L."/>
            <person name="Markowitz V."/>
            <person name="Cheng J.-F."/>
            <person name="Hugenholtz P."/>
            <person name="Woyke T."/>
            <person name="Wu D."/>
            <person name="Tindall B."/>
            <person name="Pomrenke H."/>
            <person name="Brambilla E."/>
            <person name="Klenk H.-P."/>
            <person name="Eisen J.A."/>
        </authorList>
    </citation>
    <scope>NUCLEOTIDE SEQUENCE [LARGE SCALE GENOMIC DNA]</scope>
    <source>
        <strain evidence="12 13">DSM 17448</strain>
    </source>
</reference>
<evidence type="ECO:0000256" key="6">
    <source>
        <dbReference type="PROSITE-ProRule" id="PRU00552"/>
    </source>
</evidence>
<dbReference type="InterPro" id="IPR014001">
    <property type="entry name" value="Helicase_ATP-bd"/>
</dbReference>
<dbReference type="SUPFAM" id="SSF52540">
    <property type="entry name" value="P-loop containing nucleoside triphosphate hydrolases"/>
    <property type="match status" value="2"/>
</dbReference>
<gene>
    <name evidence="12" type="ordered locus">Emtol_1351</name>
</gene>
<keyword evidence="1 7" id="KW-0547">Nucleotide-binding</keyword>
<dbReference type="Gene3D" id="3.40.50.300">
    <property type="entry name" value="P-loop containing nucleotide triphosphate hydrolases"/>
    <property type="match status" value="2"/>
</dbReference>
<keyword evidence="3 7" id="KW-0347">Helicase</keyword>
<evidence type="ECO:0000256" key="2">
    <source>
        <dbReference type="ARBA" id="ARBA00022801"/>
    </source>
</evidence>
<dbReference type="InterPro" id="IPR011545">
    <property type="entry name" value="DEAD/DEAH_box_helicase_dom"/>
</dbReference>
<evidence type="ECO:0000256" key="4">
    <source>
        <dbReference type="ARBA" id="ARBA00022840"/>
    </source>
</evidence>
<dbReference type="RefSeq" id="WP_015028200.1">
    <property type="nucleotide sequence ID" value="NC_018748.1"/>
</dbReference>
<feature type="compositionally biased region" description="Low complexity" evidence="8">
    <location>
        <begin position="425"/>
        <end position="451"/>
    </location>
</feature>
<dbReference type="EMBL" id="CP002961">
    <property type="protein sequence ID" value="AFK02500.1"/>
    <property type="molecule type" value="Genomic_DNA"/>
</dbReference>
<organism evidence="12 13">
    <name type="scientific">Emticicia oligotrophica (strain DSM 17448 / CIP 109782 / MTCC 6937 / GPTSA100-15)</name>
    <dbReference type="NCBI Taxonomy" id="929562"/>
    <lineage>
        <taxon>Bacteria</taxon>
        <taxon>Pseudomonadati</taxon>
        <taxon>Bacteroidota</taxon>
        <taxon>Cytophagia</taxon>
        <taxon>Cytophagales</taxon>
        <taxon>Leadbetterellaceae</taxon>
        <taxon>Emticicia</taxon>
    </lineage>
</organism>
<dbReference type="Pfam" id="PF00271">
    <property type="entry name" value="Helicase_C"/>
    <property type="match status" value="1"/>
</dbReference>
<feature type="domain" description="Helicase C-terminal" evidence="10">
    <location>
        <begin position="235"/>
        <end position="385"/>
    </location>
</feature>
<evidence type="ECO:0000256" key="5">
    <source>
        <dbReference type="ARBA" id="ARBA00038437"/>
    </source>
</evidence>
<dbReference type="SMART" id="SM00490">
    <property type="entry name" value="HELICc"/>
    <property type="match status" value="1"/>
</dbReference>
<dbReference type="PROSITE" id="PS51194">
    <property type="entry name" value="HELICASE_CTER"/>
    <property type="match status" value="1"/>
</dbReference>
<dbReference type="InterPro" id="IPR001650">
    <property type="entry name" value="Helicase_C-like"/>
</dbReference>